<evidence type="ECO:0000256" key="1">
    <source>
        <dbReference type="SAM" id="Phobius"/>
    </source>
</evidence>
<accession>A0A8H6XJ75</accession>
<evidence type="ECO:0000313" key="2">
    <source>
        <dbReference type="EMBL" id="KAF7342047.1"/>
    </source>
</evidence>
<protein>
    <submittedName>
        <fullName evidence="2">Uncharacterized protein</fullName>
    </submittedName>
</protein>
<feature type="transmembrane region" description="Helical" evidence="1">
    <location>
        <begin position="44"/>
        <end position="60"/>
    </location>
</feature>
<comment type="caution">
    <text evidence="2">The sequence shown here is derived from an EMBL/GenBank/DDBJ whole genome shotgun (WGS) entry which is preliminary data.</text>
</comment>
<name>A0A8H6XJ75_9AGAR</name>
<evidence type="ECO:0000313" key="3">
    <source>
        <dbReference type="Proteomes" id="UP000620124"/>
    </source>
</evidence>
<organism evidence="2 3">
    <name type="scientific">Mycena venus</name>
    <dbReference type="NCBI Taxonomy" id="2733690"/>
    <lineage>
        <taxon>Eukaryota</taxon>
        <taxon>Fungi</taxon>
        <taxon>Dikarya</taxon>
        <taxon>Basidiomycota</taxon>
        <taxon>Agaricomycotina</taxon>
        <taxon>Agaricomycetes</taxon>
        <taxon>Agaricomycetidae</taxon>
        <taxon>Agaricales</taxon>
        <taxon>Marasmiineae</taxon>
        <taxon>Mycenaceae</taxon>
        <taxon>Mycena</taxon>
    </lineage>
</organism>
<dbReference type="Proteomes" id="UP000620124">
    <property type="component" value="Unassembled WGS sequence"/>
</dbReference>
<keyword evidence="1" id="KW-0812">Transmembrane</keyword>
<keyword evidence="1" id="KW-1133">Transmembrane helix</keyword>
<dbReference type="EMBL" id="JACAZI010000017">
    <property type="protein sequence ID" value="KAF7342047.1"/>
    <property type="molecule type" value="Genomic_DNA"/>
</dbReference>
<reference evidence="2" key="1">
    <citation type="submission" date="2020-05" db="EMBL/GenBank/DDBJ databases">
        <title>Mycena genomes resolve the evolution of fungal bioluminescence.</title>
        <authorList>
            <person name="Tsai I.J."/>
        </authorList>
    </citation>
    <scope>NUCLEOTIDE SEQUENCE</scope>
    <source>
        <strain evidence="2">CCC161011</strain>
    </source>
</reference>
<dbReference type="OrthoDB" id="2955221at2759"/>
<dbReference type="AlphaFoldDB" id="A0A8H6XJ75"/>
<gene>
    <name evidence="2" type="ORF">MVEN_01792000</name>
</gene>
<feature type="transmembrane region" description="Helical" evidence="1">
    <location>
        <begin position="67"/>
        <end position="86"/>
    </location>
</feature>
<keyword evidence="3" id="KW-1185">Reference proteome</keyword>
<proteinExistence type="predicted"/>
<keyword evidence="1" id="KW-0472">Membrane</keyword>
<sequence>MSFKGAPLLPAVPCCYSCLAAGTCAQLSLVSDPSLGDTMGDDLVQMLSFAFATIVSFSTIGDEVVRCLALIFVFVFLVRYCLMPILPGTRIRVLQSNLEETEGVLRLALSESLRDRIPPFVYQVELDLLCAKLSASHLQSNLLRARKLPWTECLPILWDISLNAVRSQWQVRELQGTIMFAIEGERQRRYNDTIHDKQAAISSLISTGHFSNERRRTADVSIFNYGRC</sequence>